<dbReference type="eggNOG" id="ENOG502RYQS">
    <property type="taxonomic scope" value="Eukaryota"/>
</dbReference>
<keyword evidence="1" id="KW-0175">Coiled coil</keyword>
<dbReference type="EMBL" id="KI393724">
    <property type="protein sequence ID" value="ERN07612.1"/>
    <property type="molecule type" value="Genomic_DNA"/>
</dbReference>
<dbReference type="PANTHER" id="PTHR31861">
    <property type="entry name" value="OS10G0507500 PROTEIN"/>
    <property type="match status" value="1"/>
</dbReference>
<dbReference type="InterPro" id="IPR019339">
    <property type="entry name" value="CIR_N_dom"/>
</dbReference>
<dbReference type="HOGENOM" id="CLU_096954_0_0_1"/>
<feature type="domain" description="CBF1-interacting co-repressor CIR N-terminal" evidence="2">
    <location>
        <begin position="14"/>
        <end position="50"/>
    </location>
</feature>
<proteinExistence type="predicted"/>
<name>W1PCG7_AMBTC</name>
<keyword evidence="4" id="KW-1185">Reference proteome</keyword>
<sequence length="227" mass="25787">MGGHGGLNILPQKRWNVYNYENREKVRLDEEAAAREEQLKQEQSRKRDAEFRIERLRALKGLTPQSRTASTSSLAPEPGSNHINLFEGLKVFDLGQDTEPSALKEGLNREKKRRKEEESAKIILPEDEKYRLGYGVAGKGVQTPWYLSRSLDYGDSLSGEVADEDKGAGNELDFLLCVIPMEMIADDGFWIDSLYAEIQVHDYIRGIELVRLQLEYQTIAVGDQGFH</sequence>
<evidence type="ECO:0000313" key="4">
    <source>
        <dbReference type="Proteomes" id="UP000017836"/>
    </source>
</evidence>
<evidence type="ECO:0000256" key="1">
    <source>
        <dbReference type="SAM" id="Coils"/>
    </source>
</evidence>
<reference evidence="4" key="1">
    <citation type="journal article" date="2013" name="Science">
        <title>The Amborella genome and the evolution of flowering plants.</title>
        <authorList>
            <consortium name="Amborella Genome Project"/>
        </authorList>
    </citation>
    <scope>NUCLEOTIDE SEQUENCE [LARGE SCALE GENOMIC DNA]</scope>
</reference>
<dbReference type="PANTHER" id="PTHR31861:SF15">
    <property type="entry name" value="DUF577 DOMAIN-CONTAINING PROTEIN"/>
    <property type="match status" value="1"/>
</dbReference>
<gene>
    <name evidence="3" type="ORF">AMTR_s00157p00076660</name>
</gene>
<feature type="coiled-coil region" evidence="1">
    <location>
        <begin position="25"/>
        <end position="59"/>
    </location>
</feature>
<accession>W1PCG7</accession>
<protein>
    <recommendedName>
        <fullName evidence="2">CBF1-interacting co-repressor CIR N-terminal domain-containing protein</fullName>
    </recommendedName>
</protein>
<dbReference type="STRING" id="13333.W1PCG7"/>
<evidence type="ECO:0000259" key="2">
    <source>
        <dbReference type="SMART" id="SM01083"/>
    </source>
</evidence>
<dbReference type="Proteomes" id="UP000017836">
    <property type="component" value="Unassembled WGS sequence"/>
</dbReference>
<dbReference type="AlphaFoldDB" id="W1PCG7"/>
<organism evidence="3 4">
    <name type="scientific">Amborella trichopoda</name>
    <dbReference type="NCBI Taxonomy" id="13333"/>
    <lineage>
        <taxon>Eukaryota</taxon>
        <taxon>Viridiplantae</taxon>
        <taxon>Streptophyta</taxon>
        <taxon>Embryophyta</taxon>
        <taxon>Tracheophyta</taxon>
        <taxon>Spermatophyta</taxon>
        <taxon>Magnoliopsida</taxon>
        <taxon>Amborellales</taxon>
        <taxon>Amborellaceae</taxon>
        <taxon>Amborella</taxon>
    </lineage>
</organism>
<dbReference type="SMART" id="SM01083">
    <property type="entry name" value="Cir_N"/>
    <property type="match status" value="1"/>
</dbReference>
<evidence type="ECO:0000313" key="3">
    <source>
        <dbReference type="EMBL" id="ERN07612.1"/>
    </source>
</evidence>
<dbReference type="Gramene" id="ERN07612">
    <property type="protein sequence ID" value="ERN07612"/>
    <property type="gene ID" value="AMTR_s00157p00076660"/>
</dbReference>